<evidence type="ECO:0000256" key="1">
    <source>
        <dbReference type="ARBA" id="ARBA00023012"/>
    </source>
</evidence>
<dbReference type="EMBL" id="JXXE01000831">
    <property type="protein sequence ID" value="KIZ32771.1"/>
    <property type="molecule type" value="Genomic_DNA"/>
</dbReference>
<evidence type="ECO:0000313" key="4">
    <source>
        <dbReference type="EMBL" id="KIZ32771.1"/>
    </source>
</evidence>
<evidence type="ECO:0000313" key="5">
    <source>
        <dbReference type="Proteomes" id="UP000032515"/>
    </source>
</evidence>
<reference evidence="4 5" key="1">
    <citation type="submission" date="2014-11" db="EMBL/GenBank/DDBJ databases">
        <title>Genomics and ecophysiology of heterotrophic nitrogen fixing bacteria isolated from estuarine surface water.</title>
        <authorList>
            <person name="Bentzon-Tilia M."/>
            <person name="Severin I."/>
            <person name="Hansen L.H."/>
            <person name="Riemann L."/>
        </authorList>
    </citation>
    <scope>NUCLEOTIDE SEQUENCE [LARGE SCALE GENOMIC DNA]</scope>
    <source>
        <strain evidence="4 5">BAL398</strain>
    </source>
</reference>
<protein>
    <recommendedName>
        <fullName evidence="3">HPt domain-containing protein</fullName>
    </recommendedName>
</protein>
<accession>A0A0D7DWY9</accession>
<dbReference type="RefSeq" id="WP_044418938.1">
    <property type="nucleotide sequence ID" value="NZ_JXXE01000831.1"/>
</dbReference>
<name>A0A0D7DWY9_RHOPL</name>
<evidence type="ECO:0000256" key="2">
    <source>
        <dbReference type="PROSITE-ProRule" id="PRU00110"/>
    </source>
</evidence>
<dbReference type="PATRIC" id="fig|1076.23.peg.5883"/>
<sequence>MDEFVEQFLIESRELVEQGTAALAALEQGSDAGREIDSLFRAIHTLKGAAGIVDFDAMGRALHAVEGRLSELRSSTQPPPPG</sequence>
<feature type="domain" description="HPt" evidence="3">
    <location>
        <begin position="1"/>
        <end position="82"/>
    </location>
</feature>
<dbReference type="AlphaFoldDB" id="A0A0D7DWY9"/>
<keyword evidence="2" id="KW-0597">Phosphoprotein</keyword>
<evidence type="ECO:0000259" key="3">
    <source>
        <dbReference type="PROSITE" id="PS50894"/>
    </source>
</evidence>
<dbReference type="PANTHER" id="PTHR43395">
    <property type="entry name" value="SENSOR HISTIDINE KINASE CHEA"/>
    <property type="match status" value="1"/>
</dbReference>
<gene>
    <name evidence="4" type="ORF">OO17_29395</name>
</gene>
<dbReference type="GO" id="GO:0000160">
    <property type="term" value="P:phosphorelay signal transduction system"/>
    <property type="evidence" value="ECO:0007669"/>
    <property type="project" value="UniProtKB-KW"/>
</dbReference>
<dbReference type="PROSITE" id="PS50894">
    <property type="entry name" value="HPT"/>
    <property type="match status" value="1"/>
</dbReference>
<dbReference type="PANTHER" id="PTHR43395:SF1">
    <property type="entry name" value="CHEMOTAXIS PROTEIN CHEA"/>
    <property type="match status" value="1"/>
</dbReference>
<dbReference type="GO" id="GO:0004672">
    <property type="term" value="F:protein kinase activity"/>
    <property type="evidence" value="ECO:0007669"/>
    <property type="project" value="UniProtKB-ARBA"/>
</dbReference>
<dbReference type="Proteomes" id="UP000032515">
    <property type="component" value="Unassembled WGS sequence"/>
</dbReference>
<dbReference type="CDD" id="cd00088">
    <property type="entry name" value="HPT"/>
    <property type="match status" value="1"/>
</dbReference>
<dbReference type="InterPro" id="IPR008207">
    <property type="entry name" value="Sig_transdc_His_kin_Hpt_dom"/>
</dbReference>
<dbReference type="SUPFAM" id="SSF47226">
    <property type="entry name" value="Histidine-containing phosphotransfer domain, HPT domain"/>
    <property type="match status" value="1"/>
</dbReference>
<dbReference type="Gene3D" id="1.20.120.160">
    <property type="entry name" value="HPT domain"/>
    <property type="match status" value="1"/>
</dbReference>
<dbReference type="InterPro" id="IPR036641">
    <property type="entry name" value="HPT_dom_sf"/>
</dbReference>
<proteinExistence type="predicted"/>
<keyword evidence="1" id="KW-0902">Two-component regulatory system</keyword>
<feature type="non-terminal residue" evidence="4">
    <location>
        <position position="82"/>
    </location>
</feature>
<dbReference type="InterPro" id="IPR051315">
    <property type="entry name" value="Bact_Chemotaxis_CheA"/>
</dbReference>
<dbReference type="Pfam" id="PF01627">
    <property type="entry name" value="Hpt"/>
    <property type="match status" value="1"/>
</dbReference>
<comment type="caution">
    <text evidence="4">The sequence shown here is derived from an EMBL/GenBank/DDBJ whole genome shotgun (WGS) entry which is preliminary data.</text>
</comment>
<organism evidence="4 5">
    <name type="scientific">Rhodopseudomonas palustris</name>
    <dbReference type="NCBI Taxonomy" id="1076"/>
    <lineage>
        <taxon>Bacteria</taxon>
        <taxon>Pseudomonadati</taxon>
        <taxon>Pseudomonadota</taxon>
        <taxon>Alphaproteobacteria</taxon>
        <taxon>Hyphomicrobiales</taxon>
        <taxon>Nitrobacteraceae</taxon>
        <taxon>Rhodopseudomonas</taxon>
    </lineage>
</organism>
<feature type="modified residue" description="Phosphohistidine" evidence="2">
    <location>
        <position position="44"/>
    </location>
</feature>